<feature type="compositionally biased region" description="Low complexity" evidence="1">
    <location>
        <begin position="134"/>
        <end position="145"/>
    </location>
</feature>
<gene>
    <name evidence="2" type="ORF">L596_017866</name>
</gene>
<comment type="caution">
    <text evidence="2">The sequence shown here is derived from an EMBL/GenBank/DDBJ whole genome shotgun (WGS) entry which is preliminary data.</text>
</comment>
<evidence type="ECO:0000313" key="3">
    <source>
        <dbReference type="Proteomes" id="UP000298663"/>
    </source>
</evidence>
<feature type="compositionally biased region" description="Polar residues" evidence="1">
    <location>
        <begin position="156"/>
        <end position="169"/>
    </location>
</feature>
<feature type="region of interest" description="Disordered" evidence="1">
    <location>
        <begin position="105"/>
        <end position="228"/>
    </location>
</feature>
<feature type="compositionally biased region" description="Low complexity" evidence="1">
    <location>
        <begin position="200"/>
        <end position="217"/>
    </location>
</feature>
<accession>A0A4U5N3M5</accession>
<keyword evidence="3" id="KW-1185">Reference proteome</keyword>
<organism evidence="2 3">
    <name type="scientific">Steinernema carpocapsae</name>
    <name type="common">Entomopathogenic nematode</name>
    <dbReference type="NCBI Taxonomy" id="34508"/>
    <lineage>
        <taxon>Eukaryota</taxon>
        <taxon>Metazoa</taxon>
        <taxon>Ecdysozoa</taxon>
        <taxon>Nematoda</taxon>
        <taxon>Chromadorea</taxon>
        <taxon>Rhabditida</taxon>
        <taxon>Tylenchina</taxon>
        <taxon>Panagrolaimomorpha</taxon>
        <taxon>Strongyloidoidea</taxon>
        <taxon>Steinernematidae</taxon>
        <taxon>Steinernema</taxon>
    </lineage>
</organism>
<evidence type="ECO:0000313" key="2">
    <source>
        <dbReference type="EMBL" id="TKR76773.1"/>
    </source>
</evidence>
<dbReference type="EMBL" id="AZBU02000005">
    <property type="protein sequence ID" value="TKR76773.1"/>
    <property type="molecule type" value="Genomic_DNA"/>
</dbReference>
<proteinExistence type="predicted"/>
<feature type="compositionally biased region" description="Polar residues" evidence="1">
    <location>
        <begin position="105"/>
        <end position="133"/>
    </location>
</feature>
<sequence length="319" mass="35479">MHHSPHAASYYPSSPPISTSYQHLPCHRYGYHHQEQFQQVPFLEQPFATPERNACSAPVSVFSPLQLDVAEQLPLFDPRGAQKRKISAAYSSCFYSPQSICSSVEPSSKIQTPQQSSFDAPASQDTDPRCQTASTLSSSGLSGSLENIHMEDLFNTPDQSPINVSTPTQMFPEGTVTPQQPPPPGSSSASTTGYRECDELSLPSSSSVFPDSYLPSSRNPRLDQRSKSLITETDQDLERLLDQMLEQTQNFQISRKWELIFDELVKAAQNSQFFLLGPPSPLPPLPATPRRRVVGGSSFSSFYANELLPKRGRSRRRPW</sequence>
<reference evidence="2 3" key="1">
    <citation type="journal article" date="2015" name="Genome Biol.">
        <title>Comparative genomics of Steinernema reveals deeply conserved gene regulatory networks.</title>
        <authorList>
            <person name="Dillman A.R."/>
            <person name="Macchietto M."/>
            <person name="Porter C.F."/>
            <person name="Rogers A."/>
            <person name="Williams B."/>
            <person name="Antoshechkin I."/>
            <person name="Lee M.M."/>
            <person name="Goodwin Z."/>
            <person name="Lu X."/>
            <person name="Lewis E.E."/>
            <person name="Goodrich-Blair H."/>
            <person name="Stock S.P."/>
            <person name="Adams B.J."/>
            <person name="Sternberg P.W."/>
            <person name="Mortazavi A."/>
        </authorList>
    </citation>
    <scope>NUCLEOTIDE SEQUENCE [LARGE SCALE GENOMIC DNA]</scope>
    <source>
        <strain evidence="2 3">ALL</strain>
    </source>
</reference>
<evidence type="ECO:0000256" key="1">
    <source>
        <dbReference type="SAM" id="MobiDB-lite"/>
    </source>
</evidence>
<protein>
    <submittedName>
        <fullName evidence="2">Uncharacterized protein</fullName>
    </submittedName>
</protein>
<name>A0A4U5N3M5_STECR</name>
<dbReference type="AlphaFoldDB" id="A0A4U5N3M5"/>
<reference evidence="2 3" key="2">
    <citation type="journal article" date="2019" name="G3 (Bethesda)">
        <title>Hybrid Assembly of the Genome of the Entomopathogenic Nematode Steinernema carpocapsae Identifies the X-Chromosome.</title>
        <authorList>
            <person name="Serra L."/>
            <person name="Macchietto M."/>
            <person name="Macias-Munoz A."/>
            <person name="McGill C.J."/>
            <person name="Rodriguez I.M."/>
            <person name="Rodriguez B."/>
            <person name="Murad R."/>
            <person name="Mortazavi A."/>
        </authorList>
    </citation>
    <scope>NUCLEOTIDE SEQUENCE [LARGE SCALE GENOMIC DNA]</scope>
    <source>
        <strain evidence="2 3">ALL</strain>
    </source>
</reference>
<dbReference type="Proteomes" id="UP000298663">
    <property type="component" value="Unassembled WGS sequence"/>
</dbReference>